<dbReference type="AlphaFoldDB" id="A0A6A6EY10"/>
<dbReference type="Pfam" id="PF08100">
    <property type="entry name" value="Dimerisation"/>
    <property type="match status" value="1"/>
</dbReference>
<dbReference type="EMBL" id="ML994610">
    <property type="protein sequence ID" value="KAF2195912.1"/>
    <property type="molecule type" value="Genomic_DNA"/>
</dbReference>
<dbReference type="Gene3D" id="3.40.50.150">
    <property type="entry name" value="Vaccinia Virus protein VP39"/>
    <property type="match status" value="1"/>
</dbReference>
<proteinExistence type="predicted"/>
<evidence type="ECO:0000256" key="3">
    <source>
        <dbReference type="ARBA" id="ARBA00022691"/>
    </source>
</evidence>
<sequence length="429" mass="48195">MSGSPCPRSEDLRSLTLRLAARVDTYVERTEALDAPLPSFNEPFPDPVKDDAAQNAKIDIVRTCEKIMAHALGPMEWGMYQNMAFVDVACMGAMLELGIPEMVAPGLEPTALDEIVGKTKADKDVLKRIMRVCTQKLYFEEVAPEKFRHNGPSLTLLAPPINALVRHCCDDGLKSAAQFTDVLRETGFRGSDDPAKSAFSRAFGTEKGMFDYFYNDDLERGQRFGLAMAGSEVIKALTEDVFPFHTLPPRTKIVDVGGGRGQVSIRIAEKMPDMTFVVQDNEDILKAGQDEGVPDDVKDRIEWMPHSFFQEQPVKGADVYLFRFILHDHPDSNCVKIISRTVEAMDPERSRILIDDAVLPNLLGQDSLRIFNLLDIYMMMILNAKERTEPQWRELFGKASERLVVEKIWREPGTGLQGGTVLELRLRKE</sequence>
<evidence type="ECO:0000256" key="1">
    <source>
        <dbReference type="ARBA" id="ARBA00022603"/>
    </source>
</evidence>
<dbReference type="Proteomes" id="UP000800200">
    <property type="component" value="Unassembled WGS sequence"/>
</dbReference>
<dbReference type="Pfam" id="PF00891">
    <property type="entry name" value="Methyltransf_2"/>
    <property type="match status" value="1"/>
</dbReference>
<evidence type="ECO:0000313" key="6">
    <source>
        <dbReference type="EMBL" id="KAF2195912.1"/>
    </source>
</evidence>
<dbReference type="InterPro" id="IPR036388">
    <property type="entry name" value="WH-like_DNA-bd_sf"/>
</dbReference>
<dbReference type="InterPro" id="IPR012967">
    <property type="entry name" value="COMT_dimerisation"/>
</dbReference>
<feature type="domain" description="O-methyltransferase C-terminal" evidence="4">
    <location>
        <begin position="197"/>
        <end position="399"/>
    </location>
</feature>
<evidence type="ECO:0000256" key="2">
    <source>
        <dbReference type="ARBA" id="ARBA00022679"/>
    </source>
</evidence>
<dbReference type="SUPFAM" id="SSF53335">
    <property type="entry name" value="S-adenosyl-L-methionine-dependent methyltransferases"/>
    <property type="match status" value="1"/>
</dbReference>
<keyword evidence="3" id="KW-0949">S-adenosyl-L-methionine</keyword>
<gene>
    <name evidence="6" type="ORF">K469DRAFT_545377</name>
</gene>
<dbReference type="PROSITE" id="PS51683">
    <property type="entry name" value="SAM_OMT_II"/>
    <property type="match status" value="1"/>
</dbReference>
<evidence type="ECO:0000259" key="4">
    <source>
        <dbReference type="Pfam" id="PF00891"/>
    </source>
</evidence>
<name>A0A6A6EY10_9PEZI</name>
<dbReference type="Gene3D" id="1.10.10.10">
    <property type="entry name" value="Winged helix-like DNA-binding domain superfamily/Winged helix DNA-binding domain"/>
    <property type="match status" value="1"/>
</dbReference>
<dbReference type="InterPro" id="IPR029063">
    <property type="entry name" value="SAM-dependent_MTases_sf"/>
</dbReference>
<dbReference type="PANTHER" id="PTHR43712">
    <property type="entry name" value="PUTATIVE (AFU_ORTHOLOGUE AFUA_4G14580)-RELATED"/>
    <property type="match status" value="1"/>
</dbReference>
<dbReference type="InterPro" id="IPR001077">
    <property type="entry name" value="COMT_C"/>
</dbReference>
<keyword evidence="2 6" id="KW-0808">Transferase</keyword>
<keyword evidence="1 6" id="KW-0489">Methyltransferase</keyword>
<feature type="domain" description="O-methyltransferase dimerisation" evidence="5">
    <location>
        <begin position="84"/>
        <end position="140"/>
    </location>
</feature>
<dbReference type="OrthoDB" id="1535081at2759"/>
<protein>
    <submittedName>
        <fullName evidence="6">Putative O-methyltransferase</fullName>
    </submittedName>
</protein>
<accession>A0A6A6EY10</accession>
<dbReference type="GO" id="GO:0008171">
    <property type="term" value="F:O-methyltransferase activity"/>
    <property type="evidence" value="ECO:0007669"/>
    <property type="project" value="InterPro"/>
</dbReference>
<evidence type="ECO:0000313" key="7">
    <source>
        <dbReference type="Proteomes" id="UP000800200"/>
    </source>
</evidence>
<dbReference type="GO" id="GO:0046983">
    <property type="term" value="F:protein dimerization activity"/>
    <property type="evidence" value="ECO:0007669"/>
    <property type="project" value="InterPro"/>
</dbReference>
<keyword evidence="7" id="KW-1185">Reference proteome</keyword>
<organism evidence="6 7">
    <name type="scientific">Zopfia rhizophila CBS 207.26</name>
    <dbReference type="NCBI Taxonomy" id="1314779"/>
    <lineage>
        <taxon>Eukaryota</taxon>
        <taxon>Fungi</taxon>
        <taxon>Dikarya</taxon>
        <taxon>Ascomycota</taxon>
        <taxon>Pezizomycotina</taxon>
        <taxon>Dothideomycetes</taxon>
        <taxon>Dothideomycetes incertae sedis</taxon>
        <taxon>Zopfiaceae</taxon>
        <taxon>Zopfia</taxon>
    </lineage>
</organism>
<dbReference type="InterPro" id="IPR036390">
    <property type="entry name" value="WH_DNA-bd_sf"/>
</dbReference>
<dbReference type="GO" id="GO:0032259">
    <property type="term" value="P:methylation"/>
    <property type="evidence" value="ECO:0007669"/>
    <property type="project" value="UniProtKB-KW"/>
</dbReference>
<dbReference type="InterPro" id="IPR016461">
    <property type="entry name" value="COMT-like"/>
</dbReference>
<dbReference type="SUPFAM" id="SSF46785">
    <property type="entry name" value="Winged helix' DNA-binding domain"/>
    <property type="match status" value="1"/>
</dbReference>
<evidence type="ECO:0000259" key="5">
    <source>
        <dbReference type="Pfam" id="PF08100"/>
    </source>
</evidence>
<dbReference type="PANTHER" id="PTHR43712:SF5">
    <property type="entry name" value="O-METHYLTRANSFERASE ASQN-RELATED"/>
    <property type="match status" value="1"/>
</dbReference>
<reference evidence="6" key="1">
    <citation type="journal article" date="2020" name="Stud. Mycol.">
        <title>101 Dothideomycetes genomes: a test case for predicting lifestyles and emergence of pathogens.</title>
        <authorList>
            <person name="Haridas S."/>
            <person name="Albert R."/>
            <person name="Binder M."/>
            <person name="Bloem J."/>
            <person name="Labutti K."/>
            <person name="Salamov A."/>
            <person name="Andreopoulos B."/>
            <person name="Baker S."/>
            <person name="Barry K."/>
            <person name="Bills G."/>
            <person name="Bluhm B."/>
            <person name="Cannon C."/>
            <person name="Castanera R."/>
            <person name="Culley D."/>
            <person name="Daum C."/>
            <person name="Ezra D."/>
            <person name="Gonzalez J."/>
            <person name="Henrissat B."/>
            <person name="Kuo A."/>
            <person name="Liang C."/>
            <person name="Lipzen A."/>
            <person name="Lutzoni F."/>
            <person name="Magnuson J."/>
            <person name="Mondo S."/>
            <person name="Nolan M."/>
            <person name="Ohm R."/>
            <person name="Pangilinan J."/>
            <person name="Park H.-J."/>
            <person name="Ramirez L."/>
            <person name="Alfaro M."/>
            <person name="Sun H."/>
            <person name="Tritt A."/>
            <person name="Yoshinaga Y."/>
            <person name="Zwiers L.-H."/>
            <person name="Turgeon B."/>
            <person name="Goodwin S."/>
            <person name="Spatafora J."/>
            <person name="Crous P."/>
            <person name="Grigoriev I."/>
        </authorList>
    </citation>
    <scope>NUCLEOTIDE SEQUENCE</scope>
    <source>
        <strain evidence="6">CBS 207.26</strain>
    </source>
</reference>